<reference evidence="1 2" key="1">
    <citation type="submission" date="2021-01" db="EMBL/GenBank/DDBJ databases">
        <title>Sequencing the genomes of 1000 actinobacteria strains.</title>
        <authorList>
            <person name="Klenk H.-P."/>
        </authorList>
    </citation>
    <scope>NUCLEOTIDE SEQUENCE [LARGE SCALE GENOMIC DNA]</scope>
    <source>
        <strain evidence="1 2">DSM 46000</strain>
    </source>
</reference>
<sequence length="164" mass="17675">MSMIGYALTLSPADLVRAAADPDWALELVEELEGSDDETRPGPRVLDLDKAWAAVAFALGRVRFPVDVIHGEQPLTEDEWGYGPPRYLTPARVQEAAAAFAATTPKALLADVSAELLDEADVYPGGWQDDPGTVQEYVLPSLRDLTDLYADAAADGYSVVVWLG</sequence>
<keyword evidence="2" id="KW-1185">Reference proteome</keyword>
<dbReference type="Gene3D" id="3.40.1760.10">
    <property type="entry name" value="YfbM-like super family"/>
    <property type="match status" value="1"/>
</dbReference>
<dbReference type="RefSeq" id="WP_205306779.1">
    <property type="nucleotide sequence ID" value="NZ_BAAAVF010000026.1"/>
</dbReference>
<dbReference type="Proteomes" id="UP000698059">
    <property type="component" value="Unassembled WGS sequence"/>
</dbReference>
<proteinExistence type="predicted"/>
<dbReference type="Pfam" id="PF08974">
    <property type="entry name" value="DUF1877"/>
    <property type="match status" value="1"/>
</dbReference>
<accession>A0ABS2LF42</accession>
<evidence type="ECO:0000313" key="2">
    <source>
        <dbReference type="Proteomes" id="UP000698059"/>
    </source>
</evidence>
<comment type="caution">
    <text evidence="1">The sequence shown here is derived from an EMBL/GenBank/DDBJ whole genome shotgun (WGS) entry which is preliminary data.</text>
</comment>
<evidence type="ECO:0008006" key="3">
    <source>
        <dbReference type="Google" id="ProtNLM"/>
    </source>
</evidence>
<name>A0ABS2LF42_9CELL</name>
<dbReference type="SUPFAM" id="SSF111069">
    <property type="entry name" value="Hypothetical protein yfbM"/>
    <property type="match status" value="1"/>
</dbReference>
<evidence type="ECO:0000313" key="1">
    <source>
        <dbReference type="EMBL" id="MBM7478759.1"/>
    </source>
</evidence>
<dbReference type="InterPro" id="IPR035944">
    <property type="entry name" value="YfbM-like_sf"/>
</dbReference>
<dbReference type="InterPro" id="IPR015068">
    <property type="entry name" value="DUF1877"/>
</dbReference>
<organism evidence="1 2">
    <name type="scientific">Oerskovia jenensis</name>
    <dbReference type="NCBI Taxonomy" id="162169"/>
    <lineage>
        <taxon>Bacteria</taxon>
        <taxon>Bacillati</taxon>
        <taxon>Actinomycetota</taxon>
        <taxon>Actinomycetes</taxon>
        <taxon>Micrococcales</taxon>
        <taxon>Cellulomonadaceae</taxon>
        <taxon>Oerskovia</taxon>
    </lineage>
</organism>
<dbReference type="EMBL" id="JAFBBO010000001">
    <property type="protein sequence ID" value="MBM7478759.1"/>
    <property type="molecule type" value="Genomic_DNA"/>
</dbReference>
<gene>
    <name evidence="1" type="ORF">JOD49_001679</name>
</gene>
<protein>
    <recommendedName>
        <fullName evidence="3">DUF1877 family protein</fullName>
    </recommendedName>
</protein>